<dbReference type="EMBL" id="AOGK01000013">
    <property type="protein sequence ID" value="MDG5976649.1"/>
    <property type="molecule type" value="Genomic_DNA"/>
</dbReference>
<keyword evidence="2" id="KW-1133">Transmembrane helix</keyword>
<feature type="domain" description="ER-bound oxygenase mpaB/mpaB'/Rubber oxygenase catalytic" evidence="3">
    <location>
        <begin position="422"/>
        <end position="645"/>
    </location>
</feature>
<evidence type="ECO:0000256" key="1">
    <source>
        <dbReference type="SAM" id="MobiDB-lite"/>
    </source>
</evidence>
<evidence type="ECO:0000259" key="3">
    <source>
        <dbReference type="Pfam" id="PF09995"/>
    </source>
</evidence>
<accession>A0A9X4NTZ0</accession>
<feature type="transmembrane region" description="Helical" evidence="2">
    <location>
        <begin position="17"/>
        <end position="35"/>
    </location>
</feature>
<keyword evidence="2" id="KW-0472">Membrane</keyword>
<keyword evidence="5" id="KW-1185">Reference proteome</keyword>
<sequence length="756" mass="82095">MFWEAPVALLRSRLQQILLPSLLSAGLLLATALAYPPLTLALVAVSVAMFWAALWSAAVLLGRRSAWVLAVLALGLGWFAEQMGSSRGWFFGRYTYTDVLGPRLGDVPLAIPLMWLALCLVGYVLASLILWRTPVHAAPTRKSGALTAWLAAMIVTSFDLGADPYFVYVLKAWIMEKTDGGWFGETLQGFVGWMLVSFVIVAAFQALAAPRRVPAIERHTRLAAVVPIGLYASGLVFQMLFGHPIEIRAIAFFAMGMPTLIAWVAWRHWAPAHAGAPQAQPAHSVPLAPMGLQADPLADQTVAALIGPWSDADGATGPATDRLAAATRLMAGWTSNGALAAWGQGDATAAADPAVVAALRAYVNEGRALPAWADAAKVERAEAIFMEQGPLSCTLLFCSSLPECYVLPNLAEVLHIAGQLEQHTEHRIRQTAAMVFPVMMKGGLMDASGAGVAQVLKVRLIHATIRHLILRGEPQTVRGQVAPRLQAGAPTGMHAALMSHGWDVDRQGLPCNQIELAYTLLTFSYSFLKGMRTLGLGLPRADEEAYLHAWNVMGHVLGVRRELMADTMEEAEALFERIQAQARGQTVSPDARPALGRALMHTMERTIRLPVVRGIPVPLTRWLIGPDTARAIGVDERVSWPTRLLFGAGRLLVRLIDTVVRLFSPGFSLSRMFTRIVGYHLLTRFLLDQTRPLGLPDQLLNPLTDTVAAWSEDPGASGWLNRLEDRWTTTGHWLPVQGEGKARRPAPEVEVDAVAS</sequence>
<evidence type="ECO:0000256" key="2">
    <source>
        <dbReference type="SAM" id="Phobius"/>
    </source>
</evidence>
<feature type="transmembrane region" description="Helical" evidence="2">
    <location>
        <begin position="41"/>
        <end position="61"/>
    </location>
</feature>
<dbReference type="PANTHER" id="PTHR37539">
    <property type="entry name" value="SECRETED PROTEIN-RELATED"/>
    <property type="match status" value="1"/>
</dbReference>
<feature type="transmembrane region" description="Helical" evidence="2">
    <location>
        <begin position="68"/>
        <end position="90"/>
    </location>
</feature>
<dbReference type="InterPro" id="IPR018713">
    <property type="entry name" value="MPAB/Lcp_cat_dom"/>
</dbReference>
<dbReference type="Pfam" id="PF04240">
    <property type="entry name" value="Caroten_synth"/>
    <property type="match status" value="1"/>
</dbReference>
<feature type="transmembrane region" description="Helical" evidence="2">
    <location>
        <begin position="190"/>
        <end position="210"/>
    </location>
</feature>
<feature type="transmembrane region" description="Helical" evidence="2">
    <location>
        <begin position="110"/>
        <end position="131"/>
    </location>
</feature>
<name>A0A9X4NTZ0_9BURK</name>
<keyword evidence="2" id="KW-0812">Transmembrane</keyword>
<reference evidence="4" key="1">
    <citation type="submission" date="2013-01" db="EMBL/GenBank/DDBJ databases">
        <title>Genome draft of Hydrogenophaga taeniospiralis 2K1.</title>
        <authorList>
            <person name="Gomila M."/>
            <person name="Lalucat J."/>
        </authorList>
    </citation>
    <scope>NUCLEOTIDE SEQUENCE</scope>
    <source>
        <strain evidence="4">CCUG 15921</strain>
    </source>
</reference>
<evidence type="ECO:0000313" key="4">
    <source>
        <dbReference type="EMBL" id="MDG5976649.1"/>
    </source>
</evidence>
<evidence type="ECO:0000313" key="5">
    <source>
        <dbReference type="Proteomes" id="UP001152876"/>
    </source>
</evidence>
<dbReference type="Proteomes" id="UP001152876">
    <property type="component" value="Unassembled WGS sequence"/>
</dbReference>
<dbReference type="AlphaFoldDB" id="A0A9X4NTZ0"/>
<dbReference type="InterPro" id="IPR037473">
    <property type="entry name" value="Lcp-like"/>
</dbReference>
<organism evidence="4 5">
    <name type="scientific">Hydrogenophaga taeniospiralis CCUG 15921</name>
    <dbReference type="NCBI Taxonomy" id="1281780"/>
    <lineage>
        <taxon>Bacteria</taxon>
        <taxon>Pseudomonadati</taxon>
        <taxon>Pseudomonadota</taxon>
        <taxon>Betaproteobacteria</taxon>
        <taxon>Burkholderiales</taxon>
        <taxon>Comamonadaceae</taxon>
        <taxon>Hydrogenophaga</taxon>
    </lineage>
</organism>
<dbReference type="PANTHER" id="PTHR37539:SF1">
    <property type="entry name" value="ER-BOUND OXYGENASE MPAB_MPAB'_RUBBER OXYGENASE CATALYTIC DOMAIN-CONTAINING PROTEIN"/>
    <property type="match status" value="1"/>
</dbReference>
<feature type="transmembrane region" description="Helical" evidence="2">
    <location>
        <begin position="222"/>
        <end position="241"/>
    </location>
</feature>
<gene>
    <name evidence="4" type="ORF">H010_15380</name>
</gene>
<feature type="region of interest" description="Disordered" evidence="1">
    <location>
        <begin position="736"/>
        <end position="756"/>
    </location>
</feature>
<dbReference type="InterPro" id="IPR007354">
    <property type="entry name" value="CruF-like"/>
</dbReference>
<feature type="transmembrane region" description="Helical" evidence="2">
    <location>
        <begin position="143"/>
        <end position="170"/>
    </location>
</feature>
<dbReference type="Pfam" id="PF09995">
    <property type="entry name" value="MPAB_Lcp_cat"/>
    <property type="match status" value="1"/>
</dbReference>
<comment type="caution">
    <text evidence="4">The sequence shown here is derived from an EMBL/GenBank/DDBJ whole genome shotgun (WGS) entry which is preliminary data.</text>
</comment>
<protein>
    <recommendedName>
        <fullName evidence="3">ER-bound oxygenase mpaB/mpaB'/Rubber oxygenase catalytic domain-containing protein</fullName>
    </recommendedName>
</protein>
<proteinExistence type="predicted"/>
<dbReference type="GO" id="GO:0016491">
    <property type="term" value="F:oxidoreductase activity"/>
    <property type="evidence" value="ECO:0007669"/>
    <property type="project" value="InterPro"/>
</dbReference>